<evidence type="ECO:0000259" key="1">
    <source>
        <dbReference type="PROSITE" id="PS50112"/>
    </source>
</evidence>
<dbReference type="Pfam" id="PF00990">
    <property type="entry name" value="GGDEF"/>
    <property type="match status" value="1"/>
</dbReference>
<organism evidence="5 6">
    <name type="scientific">Clostridium aminobutyricum</name>
    <dbReference type="NCBI Taxonomy" id="33953"/>
    <lineage>
        <taxon>Bacteria</taxon>
        <taxon>Bacillati</taxon>
        <taxon>Bacillota</taxon>
        <taxon>Clostridia</taxon>
        <taxon>Eubacteriales</taxon>
        <taxon>Clostridiaceae</taxon>
        <taxon>Clostridium</taxon>
    </lineage>
</organism>
<dbReference type="Pfam" id="PF00563">
    <property type="entry name" value="EAL"/>
    <property type="match status" value="1"/>
</dbReference>
<dbReference type="Gene3D" id="3.30.70.270">
    <property type="match status" value="1"/>
</dbReference>
<dbReference type="PROSITE" id="PS50113">
    <property type="entry name" value="PAC"/>
    <property type="match status" value="1"/>
</dbReference>
<dbReference type="InterPro" id="IPR000014">
    <property type="entry name" value="PAS"/>
</dbReference>
<dbReference type="SUPFAM" id="SSF141868">
    <property type="entry name" value="EAL domain-like"/>
    <property type="match status" value="1"/>
</dbReference>
<dbReference type="FunFam" id="3.20.20.450:FF:000001">
    <property type="entry name" value="Cyclic di-GMP phosphodiesterase yahA"/>
    <property type="match status" value="1"/>
</dbReference>
<keyword evidence="6" id="KW-1185">Reference proteome</keyword>
<dbReference type="CDD" id="cd01948">
    <property type="entry name" value="EAL"/>
    <property type="match status" value="1"/>
</dbReference>
<name>A0A939DAW4_CLOAM</name>
<dbReference type="PROSITE" id="PS50883">
    <property type="entry name" value="EAL"/>
    <property type="match status" value="1"/>
</dbReference>
<dbReference type="PROSITE" id="PS50887">
    <property type="entry name" value="GGDEF"/>
    <property type="match status" value="1"/>
</dbReference>
<dbReference type="SUPFAM" id="SSF55785">
    <property type="entry name" value="PYP-like sensor domain (PAS domain)"/>
    <property type="match status" value="1"/>
</dbReference>
<dbReference type="Pfam" id="PF08447">
    <property type="entry name" value="PAS_3"/>
    <property type="match status" value="1"/>
</dbReference>
<reference evidence="5" key="1">
    <citation type="submission" date="2021-02" db="EMBL/GenBank/DDBJ databases">
        <title>Abyssanaerobacter marinus gen.nov., sp., nov, anaerobic bacterium isolated from the Onnuri vent field of Indian Ocean and suggestion of Mogibacteriaceae fam. nov., and proposal of reclassification of ambiguous this family's genus member.</title>
        <authorList>
            <person name="Kim Y.J."/>
            <person name="Yang J.-A."/>
        </authorList>
    </citation>
    <scope>NUCLEOTIDE SEQUENCE</scope>
    <source>
        <strain evidence="5">DSM 2634</strain>
    </source>
</reference>
<dbReference type="RefSeq" id="WP_206583161.1">
    <property type="nucleotide sequence ID" value="NZ_JAFJZZ010000008.1"/>
</dbReference>
<comment type="caution">
    <text evidence="5">The sequence shown here is derived from an EMBL/GenBank/DDBJ whole genome shotgun (WGS) entry which is preliminary data.</text>
</comment>
<dbReference type="SUPFAM" id="SSF55073">
    <property type="entry name" value="Nucleotide cyclase"/>
    <property type="match status" value="1"/>
</dbReference>
<dbReference type="CDD" id="cd00130">
    <property type="entry name" value="PAS"/>
    <property type="match status" value="1"/>
</dbReference>
<dbReference type="InterPro" id="IPR001633">
    <property type="entry name" value="EAL_dom"/>
</dbReference>
<dbReference type="InterPro" id="IPR000160">
    <property type="entry name" value="GGDEF_dom"/>
</dbReference>
<dbReference type="PANTHER" id="PTHR44757:SF2">
    <property type="entry name" value="BIOFILM ARCHITECTURE MAINTENANCE PROTEIN MBAA"/>
    <property type="match status" value="1"/>
</dbReference>
<dbReference type="SMART" id="SM00267">
    <property type="entry name" value="GGDEF"/>
    <property type="match status" value="1"/>
</dbReference>
<dbReference type="InterPro" id="IPR035919">
    <property type="entry name" value="EAL_sf"/>
</dbReference>
<dbReference type="Proteomes" id="UP000664545">
    <property type="component" value="Unassembled WGS sequence"/>
</dbReference>
<dbReference type="NCBIfam" id="TIGR00229">
    <property type="entry name" value="sensory_box"/>
    <property type="match status" value="1"/>
</dbReference>
<dbReference type="PANTHER" id="PTHR44757">
    <property type="entry name" value="DIGUANYLATE CYCLASE DGCP"/>
    <property type="match status" value="1"/>
</dbReference>
<gene>
    <name evidence="5" type="ORF">JYB65_13220</name>
</gene>
<dbReference type="Gene3D" id="3.30.450.20">
    <property type="entry name" value="PAS domain"/>
    <property type="match status" value="1"/>
</dbReference>
<evidence type="ECO:0000259" key="3">
    <source>
        <dbReference type="PROSITE" id="PS50883"/>
    </source>
</evidence>
<feature type="domain" description="PAS" evidence="1">
    <location>
        <begin position="34"/>
        <end position="106"/>
    </location>
</feature>
<dbReference type="InterPro" id="IPR035965">
    <property type="entry name" value="PAS-like_dom_sf"/>
</dbReference>
<dbReference type="InterPro" id="IPR043128">
    <property type="entry name" value="Rev_trsase/Diguanyl_cyclase"/>
</dbReference>
<dbReference type="NCBIfam" id="TIGR00254">
    <property type="entry name" value="GGDEF"/>
    <property type="match status" value="1"/>
</dbReference>
<evidence type="ECO:0000259" key="4">
    <source>
        <dbReference type="PROSITE" id="PS50887"/>
    </source>
</evidence>
<feature type="domain" description="EAL" evidence="3">
    <location>
        <begin position="332"/>
        <end position="585"/>
    </location>
</feature>
<feature type="domain" description="GGDEF" evidence="4">
    <location>
        <begin position="190"/>
        <end position="323"/>
    </location>
</feature>
<protein>
    <submittedName>
        <fullName evidence="5">GGDEF and EAL domain-containing protein</fullName>
    </submittedName>
</protein>
<dbReference type="InterPro" id="IPR029787">
    <property type="entry name" value="Nucleotide_cyclase"/>
</dbReference>
<dbReference type="SMART" id="SM00052">
    <property type="entry name" value="EAL"/>
    <property type="match status" value="1"/>
</dbReference>
<dbReference type="InterPro" id="IPR052155">
    <property type="entry name" value="Biofilm_reg_signaling"/>
</dbReference>
<dbReference type="AlphaFoldDB" id="A0A939DAW4"/>
<evidence type="ECO:0000313" key="5">
    <source>
        <dbReference type="EMBL" id="MBN7774320.1"/>
    </source>
</evidence>
<evidence type="ECO:0000313" key="6">
    <source>
        <dbReference type="Proteomes" id="UP000664545"/>
    </source>
</evidence>
<accession>A0A939DAW4</accession>
<dbReference type="InterPro" id="IPR013655">
    <property type="entry name" value="PAS_fold_3"/>
</dbReference>
<dbReference type="InterPro" id="IPR000700">
    <property type="entry name" value="PAS-assoc_C"/>
</dbReference>
<sequence length="598" mass="69052">MFEIKKIENNKLINLSSKRNFSEETVTLHAPFSEASNYQQIMNAIEDPVWYWNIEDSFITFSSKWKEITGYEETRLHINNGKWMSIIHQDDHHIIRDYLYQFQQRQVRPLTSEFRIKLKDETCKWFSCHSIAAYDTQDQLVSIAGTLKDISYQKSMEEQLRYLHDYDPVTKLHSYTYALDILASYLKFSKKGTVLFIDINGFRKIKSTYGILVGDELLRVIGRLLNERSRENDLISRIDEDKFIILMSDSTDKQKSAKVARRILNVLNTPFSIFDQDLYVNVSIGIVFLPGDIKDVFDLIKHGNSAIYAARESSSEKMEFFSEHSKARYPQRFNIENDLRRASEKNEFSLYYQPIVKTTGKLAGVEALIRWKHPKRGLVYPTDFIHIAETSGMIASIGNWVLNTACLQNKVWQDKGYPKIRTAVNISAKQLQEPDFFNTVKTALNISGLNPEYLELELTESVLVESMNKAAKTLERLKEMGVKIALDDFGNGYSSLNYLKSLPIDKIKIDRSFIKDINKNAKIEAIISAMITLSQKMNLEIVAEGVEEADQLNFLDQMGCHLIQGYIYSKPLPLEDIEPIVKHSEIILSGNSYNYYQI</sequence>
<dbReference type="Gene3D" id="3.20.20.450">
    <property type="entry name" value="EAL domain"/>
    <property type="match status" value="1"/>
</dbReference>
<dbReference type="CDD" id="cd01949">
    <property type="entry name" value="GGDEF"/>
    <property type="match status" value="1"/>
</dbReference>
<feature type="domain" description="PAC" evidence="2">
    <location>
        <begin position="110"/>
        <end position="162"/>
    </location>
</feature>
<dbReference type="EMBL" id="JAFJZZ010000008">
    <property type="protein sequence ID" value="MBN7774320.1"/>
    <property type="molecule type" value="Genomic_DNA"/>
</dbReference>
<dbReference type="PROSITE" id="PS50112">
    <property type="entry name" value="PAS"/>
    <property type="match status" value="1"/>
</dbReference>
<evidence type="ECO:0000259" key="2">
    <source>
        <dbReference type="PROSITE" id="PS50113"/>
    </source>
</evidence>
<proteinExistence type="predicted"/>